<evidence type="ECO:0000256" key="3">
    <source>
        <dbReference type="ARBA" id="ARBA00023128"/>
    </source>
</evidence>
<proteinExistence type="inferred from homology"/>
<keyword evidence="3 6" id="KW-0496">Mitochondrion</keyword>
<feature type="binding site" evidence="6">
    <location>
        <position position="378"/>
    </location>
    <ligand>
        <name>Zn(2+)</name>
        <dbReference type="ChEBI" id="CHEBI:29105"/>
    </ligand>
</feature>
<evidence type="ECO:0000256" key="4">
    <source>
        <dbReference type="ARBA" id="ARBA00023136"/>
    </source>
</evidence>
<keyword evidence="8" id="KW-0175">Coiled coil</keyword>
<dbReference type="NCBIfam" id="TIGR00044">
    <property type="entry name" value="YggS family pyridoxal phosphate-dependent enzyme"/>
    <property type="match status" value="1"/>
</dbReference>
<keyword evidence="2 6" id="KW-0999">Mitochondrion inner membrane</keyword>
<reference evidence="11 12" key="1">
    <citation type="submission" date="2019-01" db="EMBL/GenBank/DDBJ databases">
        <title>Genome sequencing of the rare red list fungi Fomitopsis rosea.</title>
        <authorList>
            <person name="Buettner E."/>
            <person name="Kellner H."/>
        </authorList>
    </citation>
    <scope>NUCLEOTIDE SEQUENCE [LARGE SCALE GENOMIC DNA]</scope>
    <source>
        <strain evidence="11 12">DSM 105464</strain>
    </source>
</reference>
<dbReference type="Gene3D" id="3.20.20.10">
    <property type="entry name" value="Alanine racemase"/>
    <property type="match status" value="1"/>
</dbReference>
<dbReference type="SUPFAM" id="SSF51419">
    <property type="entry name" value="PLP-binding barrel"/>
    <property type="match status" value="1"/>
</dbReference>
<evidence type="ECO:0000256" key="1">
    <source>
        <dbReference type="ARBA" id="ARBA00022688"/>
    </source>
</evidence>
<dbReference type="EMBL" id="SEKV01000893">
    <property type="protein sequence ID" value="TFY52955.1"/>
    <property type="molecule type" value="Genomic_DNA"/>
</dbReference>
<evidence type="ECO:0000256" key="8">
    <source>
        <dbReference type="SAM" id="Coils"/>
    </source>
</evidence>
<keyword evidence="6" id="KW-0479">Metal-binding</keyword>
<feature type="modified residue" description="N6-(pyridoxal phosphate)lysine" evidence="7">
    <location>
        <position position="50"/>
    </location>
</feature>
<evidence type="ECO:0000259" key="10">
    <source>
        <dbReference type="Pfam" id="PF01168"/>
    </source>
</evidence>
<dbReference type="InterPro" id="IPR027540">
    <property type="entry name" value="Coq4_euk"/>
</dbReference>
<feature type="binding site" evidence="6">
    <location>
        <position position="375"/>
    </location>
    <ligand>
        <name>Zn(2+)</name>
        <dbReference type="ChEBI" id="CHEBI:29105"/>
    </ligand>
</feature>
<comment type="similarity">
    <text evidence="6">Belongs to the COQ4 family.</text>
</comment>
<name>A0A4Y9XSD7_9APHY</name>
<dbReference type="HAMAP" id="MF_03111">
    <property type="entry name" value="Coq4"/>
    <property type="match status" value="1"/>
</dbReference>
<comment type="function">
    <text evidence="6">Lyase that catalyzes the C1-decarboxylation of 4-hydroxy-3-methoxy-5-(all-trans-polyprenyl)benzoic acid into 2-methoxy-6-(all-trans-polyprenyl)phenol during ubiquinone biosynthesis.</text>
</comment>
<dbReference type="GO" id="GO:0030170">
    <property type="term" value="F:pyridoxal phosphate binding"/>
    <property type="evidence" value="ECO:0007669"/>
    <property type="project" value="UniProtKB-UniRule"/>
</dbReference>
<dbReference type="Proteomes" id="UP000298390">
    <property type="component" value="Unassembled WGS sequence"/>
</dbReference>
<feature type="binding site" evidence="6">
    <location>
        <position position="390"/>
    </location>
    <ligand>
        <name>Zn(2+)</name>
        <dbReference type="ChEBI" id="CHEBI:29105"/>
    </ligand>
</feature>
<dbReference type="Pfam" id="PF01168">
    <property type="entry name" value="Ala_racemase_N"/>
    <property type="match status" value="1"/>
</dbReference>
<dbReference type="InterPro" id="IPR029066">
    <property type="entry name" value="PLP-binding_barrel"/>
</dbReference>
<dbReference type="UniPathway" id="UPA00232"/>
<keyword evidence="5 6" id="KW-0456">Lyase</keyword>
<comment type="function">
    <text evidence="7">Pyridoxal 5'-phosphate (PLP)-binding protein, which may be involved in intracellular homeostatic regulation of pyridoxal 5'-phosphate (PLP), the active form of vitamin B6.</text>
</comment>
<sequence>MSATPAAVVRTPERAEELRTSLAEIRARVQQAASANASANRQPTLVAVSKYKPASDILECYEDGQRDFGENYVQELVDKAAQLPADIRWHFIGTFQTNKSKILASIPNLYAVQTVGSVKGADALNKQLTTRTTPLNVLLQVNTSGEGAKSGLPPLTSSPAPEDAELVQLARHIVSSCPHLHLQGLMTIGSLTESLYVTEKPNEDFEKLKQTRDLLEEALAAEKGKWALAGPRLRILHEQARLKSTQPAYEGHIPLNTFEAGFLAVGSALMSLANPRRGDMVAALGDVTSGPVLPRLRDAMLESPEGRRILKGRPRVNSSTVDMNKLALLSEGTFGRAYVTWLERCGVTPDTREPVHYVDDPELAYVLLRYRECHDFYHCICNLPVNVESELALKFFEFANLGLPMAGFAAAFGHLRLTSAKRQRLFSEFVPWAVKCGSSAKSLITVHWEERWNQNVDELKRELGIWDPPEARWSRPLSEAKAATEKRQKAAEAQLTGQS</sequence>
<feature type="coiled-coil region" evidence="8">
    <location>
        <begin position="15"/>
        <end position="42"/>
    </location>
</feature>
<evidence type="ECO:0000256" key="2">
    <source>
        <dbReference type="ARBA" id="ARBA00022792"/>
    </source>
</evidence>
<organism evidence="11 12">
    <name type="scientific">Rhodofomes roseus</name>
    <dbReference type="NCBI Taxonomy" id="34475"/>
    <lineage>
        <taxon>Eukaryota</taxon>
        <taxon>Fungi</taxon>
        <taxon>Dikarya</taxon>
        <taxon>Basidiomycota</taxon>
        <taxon>Agaricomycotina</taxon>
        <taxon>Agaricomycetes</taxon>
        <taxon>Polyporales</taxon>
        <taxon>Rhodofomes</taxon>
    </lineage>
</organism>
<dbReference type="GO" id="GO:0008270">
    <property type="term" value="F:zinc ion binding"/>
    <property type="evidence" value="ECO:0007669"/>
    <property type="project" value="UniProtKB-UniRule"/>
</dbReference>
<comment type="cofactor">
    <cofactor evidence="6">
        <name>Zn(2+)</name>
        <dbReference type="ChEBI" id="CHEBI:29105"/>
    </cofactor>
</comment>
<feature type="domain" description="Alanine racemase N-terminal" evidence="10">
    <location>
        <begin position="22"/>
        <end position="219"/>
    </location>
</feature>
<evidence type="ECO:0000256" key="7">
    <source>
        <dbReference type="HAMAP-Rule" id="MF_03225"/>
    </source>
</evidence>
<comment type="similarity">
    <text evidence="7">Belongs to the pyridoxal phosphate-binding protein YggS/PROSC family.</text>
</comment>
<evidence type="ECO:0000256" key="9">
    <source>
        <dbReference type="SAM" id="MobiDB-lite"/>
    </source>
</evidence>
<dbReference type="PANTHER" id="PTHR12922">
    <property type="entry name" value="UBIQUINONE BIOSYNTHESIS PROTEIN"/>
    <property type="match status" value="1"/>
</dbReference>
<dbReference type="AlphaFoldDB" id="A0A4Y9XSD7"/>
<keyword evidence="6" id="KW-0862">Zinc</keyword>
<evidence type="ECO:0000313" key="12">
    <source>
        <dbReference type="Proteomes" id="UP000298390"/>
    </source>
</evidence>
<comment type="pathway">
    <text evidence="6">Cofactor biosynthesis; ubiquinone biosynthesis.</text>
</comment>
<dbReference type="STRING" id="34475.A0A4Y9XSD7"/>
<keyword evidence="7" id="KW-0663">Pyridoxal phosphate</keyword>
<dbReference type="PANTHER" id="PTHR12922:SF7">
    <property type="entry name" value="UBIQUINONE BIOSYNTHESIS PROTEIN COQ4 HOMOLOG, MITOCHONDRIAL"/>
    <property type="match status" value="1"/>
</dbReference>
<feature type="region of interest" description="Disordered" evidence="9">
    <location>
        <begin position="477"/>
        <end position="499"/>
    </location>
</feature>
<dbReference type="InterPro" id="IPR011078">
    <property type="entry name" value="PyrdxlP_homeostasis"/>
</dbReference>
<dbReference type="InterPro" id="IPR007715">
    <property type="entry name" value="Coq4"/>
</dbReference>
<feature type="binding site" evidence="6">
    <location>
        <position position="374"/>
    </location>
    <ligand>
        <name>Zn(2+)</name>
        <dbReference type="ChEBI" id="CHEBI:29105"/>
    </ligand>
</feature>
<evidence type="ECO:0000313" key="11">
    <source>
        <dbReference type="EMBL" id="TFY52955.1"/>
    </source>
</evidence>
<evidence type="ECO:0000256" key="5">
    <source>
        <dbReference type="ARBA" id="ARBA00023239"/>
    </source>
</evidence>
<comment type="caution">
    <text evidence="11">The sequence shown here is derived from an EMBL/GenBank/DDBJ whole genome shotgun (WGS) entry which is preliminary data.</text>
</comment>
<gene>
    <name evidence="6" type="primary">COQ4</name>
    <name evidence="11" type="ORF">EVJ58_g9723</name>
</gene>
<dbReference type="Pfam" id="PF05019">
    <property type="entry name" value="Coq4"/>
    <property type="match status" value="1"/>
</dbReference>
<dbReference type="HAMAP" id="MF_02087">
    <property type="entry name" value="PLP_homeostasis"/>
    <property type="match status" value="1"/>
</dbReference>
<evidence type="ECO:0000256" key="6">
    <source>
        <dbReference type="HAMAP-Rule" id="MF_03111"/>
    </source>
</evidence>
<comment type="catalytic activity">
    <reaction evidence="6">
        <text>a 4-hydroxy-3-methoxy-5-(all-trans-polyprenyl)benzoate + H(+) = a 2-methoxy-6-(all-trans-polyprenyl)phenol + CO2</text>
        <dbReference type="Rhea" id="RHEA:81179"/>
        <dbReference type="Rhea" id="RHEA-COMP:9551"/>
        <dbReference type="Rhea" id="RHEA-COMP:10931"/>
        <dbReference type="ChEBI" id="CHEBI:15378"/>
        <dbReference type="ChEBI" id="CHEBI:16526"/>
        <dbReference type="ChEBI" id="CHEBI:62731"/>
        <dbReference type="ChEBI" id="CHEBI:84443"/>
        <dbReference type="EC" id="4.1.1.130"/>
    </reaction>
</comment>
<keyword evidence="1 6" id="KW-0831">Ubiquinone biosynthesis</keyword>
<comment type="subcellular location">
    <subcellularLocation>
        <location evidence="6">Mitochondrion inner membrane</location>
        <topology evidence="6">Peripheral membrane protein</topology>
        <orientation evidence="6">Matrix side</orientation>
    </subcellularLocation>
</comment>
<keyword evidence="4 6" id="KW-0472">Membrane</keyword>
<comment type="subunit">
    <text evidence="6">Component of a multi-subunit COQ enzyme complex, composed of at least COQ3, COQ4, COQ5, COQ6, COQ7 and COQ9.</text>
</comment>
<dbReference type="GO" id="GO:0120539">
    <property type="term" value="F:4-hydroxy-3-methoxy-5-polyprenylbenzoate decarboxylase activity"/>
    <property type="evidence" value="ECO:0007669"/>
    <property type="project" value="UniProtKB-EC"/>
</dbReference>
<dbReference type="GO" id="GO:0031314">
    <property type="term" value="C:extrinsic component of mitochondrial inner membrane"/>
    <property type="evidence" value="ECO:0007669"/>
    <property type="project" value="UniProtKB-UniRule"/>
</dbReference>
<protein>
    <recommendedName>
        <fullName evidence="7">Pyridoxal phosphate homeostasis protein</fullName>
        <shortName evidence="7">PLP homeostasis protein</shortName>
    </recommendedName>
</protein>
<dbReference type="InterPro" id="IPR001608">
    <property type="entry name" value="Ala_racemase_N"/>
</dbReference>
<accession>A0A4Y9XSD7</accession>